<feature type="repeat" description="ANK" evidence="3">
    <location>
        <begin position="37"/>
        <end position="69"/>
    </location>
</feature>
<keyword evidence="2 3" id="KW-0040">ANK repeat</keyword>
<dbReference type="PROSITE" id="PS50297">
    <property type="entry name" value="ANK_REP_REGION"/>
    <property type="match status" value="3"/>
</dbReference>
<dbReference type="Proteomes" id="UP000800200">
    <property type="component" value="Unassembled WGS sequence"/>
</dbReference>
<evidence type="ECO:0000313" key="5">
    <source>
        <dbReference type="Proteomes" id="UP000800200"/>
    </source>
</evidence>
<feature type="repeat" description="ANK" evidence="3">
    <location>
        <begin position="141"/>
        <end position="173"/>
    </location>
</feature>
<keyword evidence="1" id="KW-0677">Repeat</keyword>
<evidence type="ECO:0000256" key="1">
    <source>
        <dbReference type="ARBA" id="ARBA00022737"/>
    </source>
</evidence>
<feature type="non-terminal residue" evidence="4">
    <location>
        <position position="1"/>
    </location>
</feature>
<name>A0A6A6ETK2_9PEZI</name>
<reference evidence="4" key="1">
    <citation type="journal article" date="2020" name="Stud. Mycol.">
        <title>101 Dothideomycetes genomes: a test case for predicting lifestyles and emergence of pathogens.</title>
        <authorList>
            <person name="Haridas S."/>
            <person name="Albert R."/>
            <person name="Binder M."/>
            <person name="Bloem J."/>
            <person name="Labutti K."/>
            <person name="Salamov A."/>
            <person name="Andreopoulos B."/>
            <person name="Baker S."/>
            <person name="Barry K."/>
            <person name="Bills G."/>
            <person name="Bluhm B."/>
            <person name="Cannon C."/>
            <person name="Castanera R."/>
            <person name="Culley D."/>
            <person name="Daum C."/>
            <person name="Ezra D."/>
            <person name="Gonzalez J."/>
            <person name="Henrissat B."/>
            <person name="Kuo A."/>
            <person name="Liang C."/>
            <person name="Lipzen A."/>
            <person name="Lutzoni F."/>
            <person name="Magnuson J."/>
            <person name="Mondo S."/>
            <person name="Nolan M."/>
            <person name="Ohm R."/>
            <person name="Pangilinan J."/>
            <person name="Park H.-J."/>
            <person name="Ramirez L."/>
            <person name="Alfaro M."/>
            <person name="Sun H."/>
            <person name="Tritt A."/>
            <person name="Yoshinaga Y."/>
            <person name="Zwiers L.-H."/>
            <person name="Turgeon B."/>
            <person name="Goodwin S."/>
            <person name="Spatafora J."/>
            <person name="Crous P."/>
            <person name="Grigoriev I."/>
        </authorList>
    </citation>
    <scope>NUCLEOTIDE SEQUENCE</scope>
    <source>
        <strain evidence="4">CBS 207.26</strain>
    </source>
</reference>
<protein>
    <submittedName>
        <fullName evidence="4">Ankyrin</fullName>
    </submittedName>
</protein>
<dbReference type="Pfam" id="PF00023">
    <property type="entry name" value="Ank"/>
    <property type="match status" value="1"/>
</dbReference>
<evidence type="ECO:0000256" key="3">
    <source>
        <dbReference type="PROSITE-ProRule" id="PRU00023"/>
    </source>
</evidence>
<gene>
    <name evidence="4" type="ORF">K469DRAFT_523729</name>
</gene>
<dbReference type="SMART" id="SM00248">
    <property type="entry name" value="ANK"/>
    <property type="match status" value="4"/>
</dbReference>
<proteinExistence type="predicted"/>
<dbReference type="Gene3D" id="1.25.40.20">
    <property type="entry name" value="Ankyrin repeat-containing domain"/>
    <property type="match status" value="1"/>
</dbReference>
<organism evidence="4 5">
    <name type="scientific">Zopfia rhizophila CBS 207.26</name>
    <dbReference type="NCBI Taxonomy" id="1314779"/>
    <lineage>
        <taxon>Eukaryota</taxon>
        <taxon>Fungi</taxon>
        <taxon>Dikarya</taxon>
        <taxon>Ascomycota</taxon>
        <taxon>Pezizomycotina</taxon>
        <taxon>Dothideomycetes</taxon>
        <taxon>Dothideomycetes incertae sedis</taxon>
        <taxon>Zopfiaceae</taxon>
        <taxon>Zopfia</taxon>
    </lineage>
</organism>
<dbReference type="OrthoDB" id="426293at2759"/>
<sequence length="176" mass="19018">LEHKGGKVIHWAINEDKPAVLRTLMDMKVDMKIPNSDGWSPIHAAAMKGKLGIIGALLDSGIDVNYAGYRGRTPLHQALAANRPESVSFLISKGAKTNILDDDSIRPVHLAVDFGATEALKALPLTIEDFEAKALNGQNKLGFTPLLLACEEGRVDVLKLLIEHGGDPHEKINDGE</sequence>
<dbReference type="Pfam" id="PF12796">
    <property type="entry name" value="Ank_2"/>
    <property type="match status" value="1"/>
</dbReference>
<feature type="repeat" description="ANK" evidence="3">
    <location>
        <begin position="70"/>
        <end position="102"/>
    </location>
</feature>
<dbReference type="PROSITE" id="PS50088">
    <property type="entry name" value="ANK_REPEAT"/>
    <property type="match status" value="3"/>
</dbReference>
<accession>A0A6A6ETK2</accession>
<feature type="non-terminal residue" evidence="4">
    <location>
        <position position="176"/>
    </location>
</feature>
<dbReference type="AlphaFoldDB" id="A0A6A6ETK2"/>
<dbReference type="PANTHER" id="PTHR24198">
    <property type="entry name" value="ANKYRIN REPEAT AND PROTEIN KINASE DOMAIN-CONTAINING PROTEIN"/>
    <property type="match status" value="1"/>
</dbReference>
<evidence type="ECO:0000313" key="4">
    <source>
        <dbReference type="EMBL" id="KAF2194332.1"/>
    </source>
</evidence>
<dbReference type="InterPro" id="IPR002110">
    <property type="entry name" value="Ankyrin_rpt"/>
</dbReference>
<evidence type="ECO:0000256" key="2">
    <source>
        <dbReference type="ARBA" id="ARBA00023043"/>
    </source>
</evidence>
<keyword evidence="5" id="KW-1185">Reference proteome</keyword>
<dbReference type="EMBL" id="ML994612">
    <property type="protein sequence ID" value="KAF2194332.1"/>
    <property type="molecule type" value="Genomic_DNA"/>
</dbReference>
<dbReference type="InterPro" id="IPR036770">
    <property type="entry name" value="Ankyrin_rpt-contain_sf"/>
</dbReference>
<dbReference type="SUPFAM" id="SSF48403">
    <property type="entry name" value="Ankyrin repeat"/>
    <property type="match status" value="1"/>
</dbReference>
<dbReference type="PANTHER" id="PTHR24198:SF165">
    <property type="entry name" value="ANKYRIN REPEAT-CONTAINING PROTEIN-RELATED"/>
    <property type="match status" value="1"/>
</dbReference>
<dbReference type="PRINTS" id="PR01415">
    <property type="entry name" value="ANKYRIN"/>
</dbReference>